<gene>
    <name evidence="9" type="ORF">VTJ83DRAFT_1317</name>
</gene>
<comment type="caution">
    <text evidence="9">The sequence shown here is derived from an EMBL/GenBank/DDBJ whole genome shotgun (WGS) entry which is preliminary data.</text>
</comment>
<dbReference type="Pfam" id="PF10598">
    <property type="entry name" value="RRM_4"/>
    <property type="match status" value="1"/>
</dbReference>
<dbReference type="InterPro" id="IPR012984">
    <property type="entry name" value="PROCT"/>
</dbReference>
<organism evidence="9 10">
    <name type="scientific">Remersonia thermophila</name>
    <dbReference type="NCBI Taxonomy" id="72144"/>
    <lineage>
        <taxon>Eukaryota</taxon>
        <taxon>Fungi</taxon>
        <taxon>Dikarya</taxon>
        <taxon>Ascomycota</taxon>
        <taxon>Pezizomycotina</taxon>
        <taxon>Sordariomycetes</taxon>
        <taxon>Sordariomycetidae</taxon>
        <taxon>Sordariales</taxon>
        <taxon>Sordariales incertae sedis</taxon>
        <taxon>Remersonia</taxon>
    </lineage>
</organism>
<dbReference type="InterPro" id="IPR012592">
    <property type="entry name" value="PROCN"/>
</dbReference>
<comment type="subcellular location">
    <subcellularLocation>
        <location evidence="1">Nucleus</location>
    </subcellularLocation>
</comment>
<evidence type="ECO:0000256" key="6">
    <source>
        <dbReference type="ARBA" id="ARBA00023242"/>
    </source>
</evidence>
<dbReference type="PROSITE" id="PS50249">
    <property type="entry name" value="MPN"/>
    <property type="match status" value="1"/>
</dbReference>
<name>A0ABR4DP21_9PEZI</name>
<feature type="domain" description="MPN" evidence="8">
    <location>
        <begin position="2141"/>
        <end position="2274"/>
    </location>
</feature>
<dbReference type="EMBL" id="JAZGUE010000001">
    <property type="protein sequence ID" value="KAL2271946.1"/>
    <property type="molecule type" value="Genomic_DNA"/>
</dbReference>
<dbReference type="PANTHER" id="PTHR11140:SF0">
    <property type="entry name" value="PRE-MRNA-PROCESSING-SPLICING FACTOR 8"/>
    <property type="match status" value="1"/>
</dbReference>
<dbReference type="Proteomes" id="UP001600064">
    <property type="component" value="Unassembled WGS sequence"/>
</dbReference>
<dbReference type="InterPro" id="IPR019581">
    <property type="entry name" value="Prp8_U5-snRNA-bd"/>
</dbReference>
<evidence type="ECO:0000256" key="3">
    <source>
        <dbReference type="ARBA" id="ARBA00022728"/>
    </source>
</evidence>
<dbReference type="InterPro" id="IPR043173">
    <property type="entry name" value="Prp8_domainIV_fingers"/>
</dbReference>
<evidence type="ECO:0000256" key="2">
    <source>
        <dbReference type="ARBA" id="ARBA00022664"/>
    </source>
</evidence>
<evidence type="ECO:0000256" key="7">
    <source>
        <dbReference type="SAM" id="MobiDB-lite"/>
    </source>
</evidence>
<dbReference type="Gene3D" id="3.40.140.10">
    <property type="entry name" value="Cytidine Deaminase, domain 2"/>
    <property type="match status" value="1"/>
</dbReference>
<dbReference type="InterPro" id="IPR019580">
    <property type="entry name" value="Prp8_U6-snRNA-bd"/>
</dbReference>
<dbReference type="Gene3D" id="3.30.420.230">
    <property type="match status" value="1"/>
</dbReference>
<evidence type="ECO:0000313" key="9">
    <source>
        <dbReference type="EMBL" id="KAL2271946.1"/>
    </source>
</evidence>
<feature type="compositionally biased region" description="Pro residues" evidence="7">
    <location>
        <begin position="1"/>
        <end position="50"/>
    </location>
</feature>
<evidence type="ECO:0000313" key="10">
    <source>
        <dbReference type="Proteomes" id="UP001600064"/>
    </source>
</evidence>
<dbReference type="InterPro" id="IPR000555">
    <property type="entry name" value="JAMM/MPN+_dom"/>
</dbReference>
<dbReference type="PANTHER" id="PTHR11140">
    <property type="entry name" value="PRE-MRNA SPLICING FACTOR PRP8"/>
    <property type="match status" value="1"/>
</dbReference>
<dbReference type="InterPro" id="IPR012337">
    <property type="entry name" value="RNaseH-like_sf"/>
</dbReference>
<dbReference type="Gene3D" id="1.20.80.40">
    <property type="match status" value="1"/>
</dbReference>
<sequence length="2375" mass="275267">MSSFPPPPPPPGWGPPPPPPTPPPPGPPPSFPPPPAIPAPPPPGYRPPTDPLTAKFEQKKKEWLRMQRNRFGEKRKGGFVETQKADMPPEHLRKIVKDIGDVSQKKYTSDKRSYLGALKFMPHAVLKLLENMPMPWESAREVRVLYHVNGCLTLVNEIPRVIEPVFFAQWATMWSTMRKEKRDRRLFKRMRFPPFDDEEPPLSWSENIEDVEPLEPIQMELDEEEEAAVYEWFYDHQPLIDTSHVNGPSYKRWNLTLPQMANLYRLSRPLVTDVVDRNYFYLFELKSFFTAKALNVALPGGPRFEPLYKDINPNDEDFGEFNAMDRIIFRNPIRTECRVAYPHLYNSLPRSVHLSWHSHPQIVYTRANDPDLPAFYFDSSINPISSRAVAPKNVKVTHEDELFGPGNIEEPEEETFELPAAVEPFLAEEELATEDTAAAIELWWAPYPFDRRSGRMVRAQDVPLIKHWYLEHCPPKQPVKVRVSYQKLLKTYVLNELHRKRPKSLQKQSLLSTLKQTKFFQQTTIDWVEAGLQVCRQGFNMLNLLIHRKNLTYLHLDYNFNLKPVKTLTTKERKKSRFGNAFHLMREILRLTKLIVDAQVQYRLGNIDAFQLADGIHYAFNHVGQLTGMYRYKYKLMHQIRSCKDLKHLIYYRFNTDAVGKGPGCGFWAPSWRVWLFFMRGIIPLLERWLGNLLSRQFEGRHSKGVAKTVTKQRVESHFDLELRASVMADLMDMMPEGIKQSKVNTVLQHLSEAWRCWKSNIPWKVPGLPAPIENIILRYVKAKADWWISVAHYNRERIRRGATVDKTVAKKNVGRLTRLWLKAEQERQHNHMKDGPYVSSEEAVAIYTTTVHWLESRKFSPIPFPSVSYKHDTKILILALERLREVYSTKGRLNQSQREELALIEQAYDSPGTTLERIKRFLLTQRAFKEVGIDMNDNYSTINPVYDIEPIEKISDAYLDQYLWYQADQRHLFPAWVKPSDSEVPPLLVYKWAQGINNLDKVWETANGECNVMIETQLSKVYEKVELTLLNSLLRLIMDHNLADYITAKNNVTLTYKDMSHVNSYGMIRGLQFSAFVFQYYGLILDLLLLGPQRASEIAGPPQNPNDFLQFQDRETETRHPIRLYTRYIDKIWVFLRFTADEARDLIQRFLTEQPDPNFENVIGYKSKKCWPRDSRMRLMRHDVNLGRAVFWDLKNRLPRSVTTIEWEDTFASVYSKDNPNLLFSMCGFEVRILPKCRNQNDEFPVKDSVWSLVDNTTRERTAHAFLQVTEEDIQKFNNRIRQILMSSGSTTFTKIANKWNTALIALFTYYREAAVSTVNLLDTIVKCETKIQTRVKIGLNSKMPSRFPPAVFYTPKELGGLGMISGSHILIPASDKRWSKQTDVGVTHYRAGMSHEEETLIPNIFRYIIPWEAEFIDSQRVWTEYSQKRLEANQQNRRLTLEDLEDSWDRGLPRINTLFQKDRSTLSFDKGFRARAEFKIYQLMKSNPFWWTSQRHDGKLWNLNAYRTDVIQALGGVETILEHTLFKATGFPSWEGLFWERASGFEQSMQFKKLTNAQRSGLNQIPNRRFTLWWSPTINRANVYVGFQVQLDLTGIFLHGKIPTLKISLIQIFRAHLWQKIHESVVMDLCQVFDQELEALSIESVQKETIHPRKSYKMNSSCADIQLFGSPKWNVTRPSLLFDNKDVIEATTTSKFWIDVQLRYGDYDSHDIERYVRAKYLDYTTDSMSLYPSPTGLMIGIDLAYNLYSAYGQYFPGLKTLIQQAMSKIMKANPALYVLRERIRKGLQLYASEGNQEFLNSQNYSELFSNQIQLFIDDTNVYRVTIHKTFEGNLTTKPINGAIFIFNPRTGQLFLKIIHTSVWAGQKRLGQLAKWKTAEEVAALIRSLPVEEQPKQLIVTRKGLLDPLEVNLLDFPNISIRASELQLPFQAAMKVEKLGDMILRATEPQMVLFNLYDEWLKSISSYTAFSRLILILRALHVNQDKTKLILRPDKSVITQDHHIWPSLTDEEWIKVEMQLRDLILHDYGKKNNVNVSSLTTSEVRDIILGMEISAPSLQRQQAAEIEKQQQEQQQLTAVTTKTQNVHGEEIIVTTTSQFEQQTFASKTEWRTRAIATSNLRTRANNMYVAPVDSDVDDITYVMPKNILKKFITISDLRVQVAGYLYGASPPDNDQVKEIRCIVMVPQIGGLRNIQLPQHLPQHELLKGMEPLGIIHTMSGNELPYMSAVDVTNHARLIDAHPEAWDKQKTLTVAVAFTPGSVSLSAWALTPQGYTWGAENKDLGSDHPQGFMTSMGERRQLLLSDKFKGFFLVPDNGKWNYSFMGSAFGGIEKKPVHVKLDTPLPFYSDQHRPVHFSSFNELEDIWVDRQDNFA</sequence>
<dbReference type="Gene3D" id="3.30.43.40">
    <property type="entry name" value="Pre-mRNA-processing-splicing factor 8, U5-snRNA-binding domain"/>
    <property type="match status" value="1"/>
</dbReference>
<dbReference type="CDD" id="cd08056">
    <property type="entry name" value="MPN_PRP8"/>
    <property type="match status" value="1"/>
</dbReference>
<keyword evidence="3" id="KW-0747">Spliceosome</keyword>
<dbReference type="Pfam" id="PF10597">
    <property type="entry name" value="U5_2-snRNA_bdg"/>
    <property type="match status" value="1"/>
</dbReference>
<proteinExistence type="predicted"/>
<keyword evidence="10" id="KW-1185">Reference proteome</keyword>
<dbReference type="SMART" id="SM00232">
    <property type="entry name" value="JAB_MPN"/>
    <property type="match status" value="1"/>
</dbReference>
<keyword evidence="5" id="KW-0508">mRNA splicing</keyword>
<evidence type="ECO:0000256" key="4">
    <source>
        <dbReference type="ARBA" id="ARBA00022884"/>
    </source>
</evidence>
<dbReference type="Pfam" id="PF08084">
    <property type="entry name" value="PROCT"/>
    <property type="match status" value="1"/>
</dbReference>
<keyword evidence="6" id="KW-0539">Nucleus</keyword>
<dbReference type="GeneID" id="98122107"/>
<protein>
    <recommendedName>
        <fullName evidence="8">MPN domain-containing protein</fullName>
    </recommendedName>
</protein>
<dbReference type="InterPro" id="IPR042516">
    <property type="entry name" value="Prp8_U5-snRNA-bd_sf"/>
</dbReference>
<dbReference type="SUPFAM" id="SSF53098">
    <property type="entry name" value="Ribonuclease H-like"/>
    <property type="match status" value="2"/>
</dbReference>
<keyword evidence="2" id="KW-0507">mRNA processing</keyword>
<dbReference type="Gene3D" id="3.90.1570.40">
    <property type="match status" value="1"/>
</dbReference>
<dbReference type="Pfam" id="PF08083">
    <property type="entry name" value="PROCN"/>
    <property type="match status" value="1"/>
</dbReference>
<feature type="region of interest" description="Disordered" evidence="7">
    <location>
        <begin position="1"/>
        <end position="60"/>
    </location>
</feature>
<dbReference type="InterPro" id="IPR012591">
    <property type="entry name" value="PRO8NT"/>
</dbReference>
<dbReference type="Pfam" id="PF08082">
    <property type="entry name" value="PRO8NT"/>
    <property type="match status" value="1"/>
</dbReference>
<evidence type="ECO:0000256" key="1">
    <source>
        <dbReference type="ARBA" id="ARBA00004123"/>
    </source>
</evidence>
<evidence type="ECO:0000256" key="5">
    <source>
        <dbReference type="ARBA" id="ARBA00023187"/>
    </source>
</evidence>
<dbReference type="InterPro" id="IPR027652">
    <property type="entry name" value="PRP8"/>
</dbReference>
<dbReference type="InterPro" id="IPR043172">
    <property type="entry name" value="Prp8_domainIV_palm"/>
</dbReference>
<reference evidence="9 10" key="1">
    <citation type="journal article" date="2024" name="Commun. Biol.">
        <title>Comparative genomic analysis of thermophilic fungi reveals convergent evolutionary adaptations and gene losses.</title>
        <authorList>
            <person name="Steindorff A.S."/>
            <person name="Aguilar-Pontes M.V."/>
            <person name="Robinson A.J."/>
            <person name="Andreopoulos B."/>
            <person name="LaButti K."/>
            <person name="Kuo A."/>
            <person name="Mondo S."/>
            <person name="Riley R."/>
            <person name="Otillar R."/>
            <person name="Haridas S."/>
            <person name="Lipzen A."/>
            <person name="Grimwood J."/>
            <person name="Schmutz J."/>
            <person name="Clum A."/>
            <person name="Reid I.D."/>
            <person name="Moisan M.C."/>
            <person name="Butler G."/>
            <person name="Nguyen T.T.M."/>
            <person name="Dewar K."/>
            <person name="Conant G."/>
            <person name="Drula E."/>
            <person name="Henrissat B."/>
            <person name="Hansel C."/>
            <person name="Singer S."/>
            <person name="Hutchinson M.I."/>
            <person name="de Vries R.P."/>
            <person name="Natvig D.O."/>
            <person name="Powell A.J."/>
            <person name="Tsang A."/>
            <person name="Grigoriev I.V."/>
        </authorList>
    </citation>
    <scope>NUCLEOTIDE SEQUENCE [LARGE SCALE GENOMIC DNA]</scope>
    <source>
        <strain evidence="9 10">ATCC 22073</strain>
    </source>
</reference>
<dbReference type="InterPro" id="IPR019582">
    <property type="entry name" value="RRM_spliceosomal_PrP8"/>
</dbReference>
<dbReference type="Pfam" id="PF12134">
    <property type="entry name" value="PRP8_domainIV"/>
    <property type="match status" value="1"/>
</dbReference>
<dbReference type="Pfam" id="PF10596">
    <property type="entry name" value="U6-snRNA_bdg"/>
    <property type="match status" value="1"/>
</dbReference>
<keyword evidence="4" id="KW-0694">RNA-binding</keyword>
<dbReference type="InterPro" id="IPR037518">
    <property type="entry name" value="MPN"/>
</dbReference>
<dbReference type="InterPro" id="IPR021983">
    <property type="entry name" value="PRP8_domainIV"/>
</dbReference>
<dbReference type="CDD" id="cd13838">
    <property type="entry name" value="RNase_H_like_Prp8_IV"/>
    <property type="match status" value="1"/>
</dbReference>
<accession>A0ABR4DP21</accession>
<evidence type="ECO:0000259" key="8">
    <source>
        <dbReference type="PROSITE" id="PS50249"/>
    </source>
</evidence>
<dbReference type="RefSeq" id="XP_070870670.1">
    <property type="nucleotide sequence ID" value="XM_071007463.1"/>
</dbReference>